<keyword evidence="5" id="KW-0812">Transmembrane</keyword>
<dbReference type="SUPFAM" id="SSF56954">
    <property type="entry name" value="Outer membrane efflux proteins (OEP)"/>
    <property type="match status" value="1"/>
</dbReference>
<evidence type="ECO:0000256" key="7">
    <source>
        <dbReference type="ARBA" id="ARBA00023237"/>
    </source>
</evidence>
<evidence type="ECO:0000256" key="4">
    <source>
        <dbReference type="ARBA" id="ARBA00022452"/>
    </source>
</evidence>
<dbReference type="InterPro" id="IPR051906">
    <property type="entry name" value="TolC-like"/>
</dbReference>
<dbReference type="Proteomes" id="UP000708576">
    <property type="component" value="Unassembled WGS sequence"/>
</dbReference>
<gene>
    <name evidence="8" type="ORF">KEM10_05145</name>
</gene>
<dbReference type="RefSeq" id="WP_212214333.1">
    <property type="nucleotide sequence ID" value="NZ_JAGUCO010000002.1"/>
</dbReference>
<dbReference type="InterPro" id="IPR003423">
    <property type="entry name" value="OMP_efflux"/>
</dbReference>
<dbReference type="EMBL" id="JAGUCO010000002">
    <property type="protein sequence ID" value="MBS2097655.1"/>
    <property type="molecule type" value="Genomic_DNA"/>
</dbReference>
<proteinExistence type="inferred from homology"/>
<evidence type="ECO:0000256" key="2">
    <source>
        <dbReference type="ARBA" id="ARBA00007613"/>
    </source>
</evidence>
<comment type="subcellular location">
    <subcellularLocation>
        <location evidence="1">Cell outer membrane</location>
    </subcellularLocation>
</comment>
<keyword evidence="9" id="KW-1185">Reference proteome</keyword>
<evidence type="ECO:0000313" key="9">
    <source>
        <dbReference type="Proteomes" id="UP000708576"/>
    </source>
</evidence>
<dbReference type="PANTHER" id="PTHR30026:SF20">
    <property type="entry name" value="OUTER MEMBRANE PROTEIN TOLC"/>
    <property type="match status" value="1"/>
</dbReference>
<accession>A0ABS5JS74</accession>
<keyword evidence="3" id="KW-0813">Transport</keyword>
<keyword evidence="6" id="KW-0472">Membrane</keyword>
<comment type="caution">
    <text evidence="8">The sequence shown here is derived from an EMBL/GenBank/DDBJ whole genome shotgun (WGS) entry which is preliminary data.</text>
</comment>
<protein>
    <submittedName>
        <fullName evidence="8">TolC family protein</fullName>
    </submittedName>
</protein>
<evidence type="ECO:0000256" key="1">
    <source>
        <dbReference type="ARBA" id="ARBA00004442"/>
    </source>
</evidence>
<evidence type="ECO:0000256" key="3">
    <source>
        <dbReference type="ARBA" id="ARBA00022448"/>
    </source>
</evidence>
<sequence>MKKQIIYIFTLILLSAYSQRGYSQEEMTLNDAIITGLANNFDIQIGEMNYKIAQVQNSWGNAGKWPSISLSLGMNNSLNDRFNETNQTGYFSGSLQANWVLFDGFAVNIRKSRLEYLERISGGNAAVLVENTIQAIILGFNNVLLEQERREVLESVMNLSKDRYDYIQHKADLGAGSTYEVSQAKGDWLTDRANYLNQDMTLQSTKRQLTYLLALAPESEIEITGSLTPDLMEYELAALIDKMTTENRTLQNQYLNLSVLDKALQLEKSARYPTLSFSTGISSNYYPDGLNTNDNIAAFSGTYSTFANLSLSYNLFNGNQVNRNIEIAEIQEQIGEVQLADMKSQLTIQLHDFFALYNVRKELYELQTENLETAQLNMDLSTEKYRNGAISSFDFRNAQRTYLETAIRQIQSVYNLIETNTNLIRITGGIIAEFGE</sequence>
<evidence type="ECO:0000313" key="8">
    <source>
        <dbReference type="EMBL" id="MBS2097655.1"/>
    </source>
</evidence>
<dbReference type="Pfam" id="PF02321">
    <property type="entry name" value="OEP"/>
    <property type="match status" value="2"/>
</dbReference>
<dbReference type="Gene3D" id="1.20.1600.10">
    <property type="entry name" value="Outer membrane efflux proteins (OEP)"/>
    <property type="match status" value="1"/>
</dbReference>
<dbReference type="PANTHER" id="PTHR30026">
    <property type="entry name" value="OUTER MEMBRANE PROTEIN TOLC"/>
    <property type="match status" value="1"/>
</dbReference>
<keyword evidence="7" id="KW-0998">Cell outer membrane</keyword>
<organism evidence="8 9">
    <name type="scientific">Carboxylicivirga linearis</name>
    <dbReference type="NCBI Taxonomy" id="1628157"/>
    <lineage>
        <taxon>Bacteria</taxon>
        <taxon>Pseudomonadati</taxon>
        <taxon>Bacteroidota</taxon>
        <taxon>Bacteroidia</taxon>
        <taxon>Marinilabiliales</taxon>
        <taxon>Marinilabiliaceae</taxon>
        <taxon>Carboxylicivirga</taxon>
    </lineage>
</organism>
<reference evidence="8 9" key="1">
    <citation type="journal article" date="2015" name="Int. J. Syst. Evol. Microbiol.">
        <title>Carboxylicivirga linearis sp. nov., isolated from a sea cucumber culture pond.</title>
        <authorList>
            <person name="Wang F.Q."/>
            <person name="Zhou Y.X."/>
            <person name="Lin X.Z."/>
            <person name="Chen G.J."/>
            <person name="Du Z.J."/>
        </authorList>
    </citation>
    <scope>NUCLEOTIDE SEQUENCE [LARGE SCALE GENOMIC DNA]</scope>
    <source>
        <strain evidence="8 9">FB218</strain>
    </source>
</reference>
<evidence type="ECO:0000256" key="5">
    <source>
        <dbReference type="ARBA" id="ARBA00022692"/>
    </source>
</evidence>
<evidence type="ECO:0000256" key="6">
    <source>
        <dbReference type="ARBA" id="ARBA00023136"/>
    </source>
</evidence>
<name>A0ABS5JS74_9BACT</name>
<comment type="similarity">
    <text evidence="2">Belongs to the outer membrane factor (OMF) (TC 1.B.17) family.</text>
</comment>
<keyword evidence="4" id="KW-1134">Transmembrane beta strand</keyword>